<dbReference type="InterPro" id="IPR005769">
    <property type="entry name" value="PhnE/PtxC"/>
</dbReference>
<dbReference type="OrthoDB" id="9808005at2"/>
<evidence type="ECO:0000313" key="11">
    <source>
        <dbReference type="Proteomes" id="UP000320209"/>
    </source>
</evidence>
<evidence type="ECO:0000256" key="5">
    <source>
        <dbReference type="ARBA" id="ARBA00022989"/>
    </source>
</evidence>
<feature type="transmembrane region" description="Helical" evidence="7">
    <location>
        <begin position="28"/>
        <end position="47"/>
    </location>
</feature>
<proteinExistence type="inferred from homology"/>
<feature type="domain" description="ABC transmembrane type-1" evidence="9">
    <location>
        <begin position="87"/>
        <end position="268"/>
    </location>
</feature>
<comment type="subcellular location">
    <subcellularLocation>
        <location evidence="1 7">Cell membrane</location>
        <topology evidence="1 7">Multi-pass membrane protein</topology>
    </subcellularLocation>
</comment>
<organism evidence="10 11">
    <name type="scientific">Nocardioides albertanoniae</name>
    <dbReference type="NCBI Taxonomy" id="1175486"/>
    <lineage>
        <taxon>Bacteria</taxon>
        <taxon>Bacillati</taxon>
        <taxon>Actinomycetota</taxon>
        <taxon>Actinomycetes</taxon>
        <taxon>Propionibacteriales</taxon>
        <taxon>Nocardioidaceae</taxon>
        <taxon>Nocardioides</taxon>
    </lineage>
</organism>
<feature type="transmembrane region" description="Helical" evidence="7">
    <location>
        <begin position="198"/>
        <end position="216"/>
    </location>
</feature>
<dbReference type="PANTHER" id="PTHR30043:SF1">
    <property type="entry name" value="ABC TRANSPORT SYSTEM PERMEASE PROTEIN P69"/>
    <property type="match status" value="1"/>
</dbReference>
<comment type="similarity">
    <text evidence="7">Belongs to the binding-protein-dependent transport system permease family.</text>
</comment>
<dbReference type="GO" id="GO:0015416">
    <property type="term" value="F:ABC-type phosphonate transporter activity"/>
    <property type="evidence" value="ECO:0007669"/>
    <property type="project" value="InterPro"/>
</dbReference>
<feature type="transmembrane region" description="Helical" evidence="7">
    <location>
        <begin position="248"/>
        <end position="267"/>
    </location>
</feature>
<evidence type="ECO:0000256" key="8">
    <source>
        <dbReference type="SAM" id="MobiDB-lite"/>
    </source>
</evidence>
<feature type="transmembrane region" description="Helical" evidence="7">
    <location>
        <begin position="91"/>
        <end position="117"/>
    </location>
</feature>
<evidence type="ECO:0000256" key="3">
    <source>
        <dbReference type="ARBA" id="ARBA00022475"/>
    </source>
</evidence>
<dbReference type="InterPro" id="IPR000515">
    <property type="entry name" value="MetI-like"/>
</dbReference>
<keyword evidence="2 7" id="KW-0813">Transport</keyword>
<feature type="transmembrane region" description="Helical" evidence="7">
    <location>
        <begin position="138"/>
        <end position="161"/>
    </location>
</feature>
<sequence>MSQTTAVRHPEAPQGSSARPAKPPPSPLLVIGLLGAVVVTVLAGWTIDFSLAPVVEQWPMLTMILEEVVHPEWEEITDPSSRLWVALKETAAIAVIATFVGSLIALAVALLGSKVSAPPAVYRVTKSVMSVIRSLPDMAYALVFVAVVTGPLPGILALTLFNIGIVAKLTAESIDAVDPGPLEALDAAGATGWQRARVAIVPAVLPNYASYVLYVFEINIRASVVLGAVGAGGVGQLIMLYFNRADYPRLAAVVIVIFVVVIAIDLLSQVLRRRLV</sequence>
<keyword evidence="6 7" id="KW-0472">Membrane</keyword>
<evidence type="ECO:0000256" key="2">
    <source>
        <dbReference type="ARBA" id="ARBA00022448"/>
    </source>
</evidence>
<evidence type="ECO:0000313" key="10">
    <source>
        <dbReference type="EMBL" id="TQL69291.1"/>
    </source>
</evidence>
<name>A0A543A9N4_9ACTN</name>
<dbReference type="SUPFAM" id="SSF161098">
    <property type="entry name" value="MetI-like"/>
    <property type="match status" value="1"/>
</dbReference>
<keyword evidence="3" id="KW-1003">Cell membrane</keyword>
<feature type="transmembrane region" description="Helical" evidence="7">
    <location>
        <begin position="223"/>
        <end position="242"/>
    </location>
</feature>
<dbReference type="Gene3D" id="1.10.3720.10">
    <property type="entry name" value="MetI-like"/>
    <property type="match status" value="1"/>
</dbReference>
<dbReference type="AlphaFoldDB" id="A0A543A9N4"/>
<evidence type="ECO:0000256" key="6">
    <source>
        <dbReference type="ARBA" id="ARBA00023136"/>
    </source>
</evidence>
<dbReference type="InterPro" id="IPR035906">
    <property type="entry name" value="MetI-like_sf"/>
</dbReference>
<dbReference type="Pfam" id="PF00528">
    <property type="entry name" value="BPD_transp_1"/>
    <property type="match status" value="1"/>
</dbReference>
<protein>
    <submittedName>
        <fullName evidence="10">Phosphonate transport system permease protein</fullName>
    </submittedName>
</protein>
<reference evidence="10 11" key="1">
    <citation type="submission" date="2019-06" db="EMBL/GenBank/DDBJ databases">
        <title>Sequencing the genomes of 1000 actinobacteria strains.</title>
        <authorList>
            <person name="Klenk H.-P."/>
        </authorList>
    </citation>
    <scope>NUCLEOTIDE SEQUENCE [LARGE SCALE GENOMIC DNA]</scope>
    <source>
        <strain evidence="10 11">DSM 25218</strain>
    </source>
</reference>
<comment type="caution">
    <text evidence="10">The sequence shown here is derived from an EMBL/GenBank/DDBJ whole genome shotgun (WGS) entry which is preliminary data.</text>
</comment>
<keyword evidence="5 7" id="KW-1133">Transmembrane helix</keyword>
<dbReference type="PANTHER" id="PTHR30043">
    <property type="entry name" value="PHOSPHONATES TRANSPORT SYSTEM PERMEASE PROTEIN"/>
    <property type="match status" value="1"/>
</dbReference>
<gene>
    <name evidence="10" type="ORF">FB381_3196</name>
</gene>
<keyword evidence="11" id="KW-1185">Reference proteome</keyword>
<dbReference type="EMBL" id="VFOV01000001">
    <property type="protein sequence ID" value="TQL69291.1"/>
    <property type="molecule type" value="Genomic_DNA"/>
</dbReference>
<dbReference type="GO" id="GO:0005886">
    <property type="term" value="C:plasma membrane"/>
    <property type="evidence" value="ECO:0007669"/>
    <property type="project" value="UniProtKB-SubCell"/>
</dbReference>
<dbReference type="Proteomes" id="UP000320209">
    <property type="component" value="Unassembled WGS sequence"/>
</dbReference>
<accession>A0A543A9N4</accession>
<feature type="region of interest" description="Disordered" evidence="8">
    <location>
        <begin position="1"/>
        <end position="23"/>
    </location>
</feature>
<keyword evidence="4 7" id="KW-0812">Transmembrane</keyword>
<evidence type="ECO:0000259" key="9">
    <source>
        <dbReference type="PROSITE" id="PS50928"/>
    </source>
</evidence>
<evidence type="ECO:0000256" key="1">
    <source>
        <dbReference type="ARBA" id="ARBA00004651"/>
    </source>
</evidence>
<dbReference type="CDD" id="cd06261">
    <property type="entry name" value="TM_PBP2"/>
    <property type="match status" value="1"/>
</dbReference>
<evidence type="ECO:0000256" key="4">
    <source>
        <dbReference type="ARBA" id="ARBA00022692"/>
    </source>
</evidence>
<dbReference type="PROSITE" id="PS50928">
    <property type="entry name" value="ABC_TM1"/>
    <property type="match status" value="1"/>
</dbReference>
<evidence type="ECO:0000256" key="7">
    <source>
        <dbReference type="RuleBase" id="RU363032"/>
    </source>
</evidence>
<dbReference type="NCBIfam" id="TIGR01097">
    <property type="entry name" value="PhnE"/>
    <property type="match status" value="1"/>
</dbReference>
<dbReference type="RefSeq" id="WP_141781185.1">
    <property type="nucleotide sequence ID" value="NZ_VFOV01000001.1"/>
</dbReference>